<organism evidence="1">
    <name type="scientific">Candidatus Kentrum sp. SD</name>
    <dbReference type="NCBI Taxonomy" id="2126332"/>
    <lineage>
        <taxon>Bacteria</taxon>
        <taxon>Pseudomonadati</taxon>
        <taxon>Pseudomonadota</taxon>
        <taxon>Gammaproteobacteria</taxon>
        <taxon>Candidatus Kentrum</taxon>
    </lineage>
</organism>
<reference evidence="1" key="1">
    <citation type="submission" date="2019-02" db="EMBL/GenBank/DDBJ databases">
        <authorList>
            <person name="Gruber-Vodicka R. H."/>
            <person name="Seah K. B. B."/>
        </authorList>
    </citation>
    <scope>NUCLEOTIDE SEQUENCE</scope>
    <source>
        <strain evidence="1">BECK_S127</strain>
    </source>
</reference>
<sequence length="40" mass="4613">MFFRDSNEKSDRLVDCLRIAKHPANVRFQVYIDATGINTA</sequence>
<dbReference type="AlphaFoldDB" id="A0A451BLS3"/>
<evidence type="ECO:0000313" key="1">
    <source>
        <dbReference type="EMBL" id="VFK79240.1"/>
    </source>
</evidence>
<evidence type="ECO:0008006" key="2">
    <source>
        <dbReference type="Google" id="ProtNLM"/>
    </source>
</evidence>
<name>A0A451BLS3_9GAMM</name>
<accession>A0A451BLS3</accession>
<dbReference type="EMBL" id="CAADHB010000041">
    <property type="protein sequence ID" value="VFK79240.1"/>
    <property type="molecule type" value="Genomic_DNA"/>
</dbReference>
<protein>
    <recommendedName>
        <fullName evidence="2">Transposase</fullName>
    </recommendedName>
</protein>
<gene>
    <name evidence="1" type="ORF">BECKSD772D_GA0070982_104120</name>
</gene>
<proteinExistence type="predicted"/>